<dbReference type="InterPro" id="IPR036390">
    <property type="entry name" value="WH_DNA-bd_sf"/>
</dbReference>
<accession>A0A317DUJ0</accession>
<dbReference type="AlphaFoldDB" id="A0A317DUJ0"/>
<evidence type="ECO:0000313" key="2">
    <source>
        <dbReference type="Proteomes" id="UP000246077"/>
    </source>
</evidence>
<evidence type="ECO:0000313" key="1">
    <source>
        <dbReference type="EMBL" id="PWR17526.1"/>
    </source>
</evidence>
<dbReference type="GO" id="GO:0045892">
    <property type="term" value="P:negative regulation of DNA-templated transcription"/>
    <property type="evidence" value="ECO:0007669"/>
    <property type="project" value="TreeGrafter"/>
</dbReference>
<dbReference type="PANTHER" id="PTHR30136:SF35">
    <property type="entry name" value="HTH-TYPE TRANSCRIPTIONAL REGULATOR RV1719"/>
    <property type="match status" value="1"/>
</dbReference>
<evidence type="ECO:0008006" key="3">
    <source>
        <dbReference type="Google" id="ProtNLM"/>
    </source>
</evidence>
<dbReference type="RefSeq" id="WP_109923455.1">
    <property type="nucleotide sequence ID" value="NZ_QGLF01000011.1"/>
</dbReference>
<dbReference type="Gene3D" id="1.10.10.10">
    <property type="entry name" value="Winged helix-like DNA-binding domain superfamily/Winged helix DNA-binding domain"/>
    <property type="match status" value="2"/>
</dbReference>
<keyword evidence="2" id="KW-1185">Reference proteome</keyword>
<name>A0A317DUJ0_9PROT</name>
<dbReference type="OrthoDB" id="5600162at2"/>
<proteinExistence type="predicted"/>
<comment type="caution">
    <text evidence="1">The sequence shown here is derived from an EMBL/GenBank/DDBJ whole genome shotgun (WGS) entry which is preliminary data.</text>
</comment>
<dbReference type="SUPFAM" id="SSF46785">
    <property type="entry name" value="Winged helix' DNA-binding domain"/>
    <property type="match status" value="1"/>
</dbReference>
<sequence length="319" mass="35487">MHDATTDFRVIGPATDVRRWTLRFFVEFHLELYRLITPYFDGDIEVAVLAAAAVVSSGPDPFEGGDLPDFTTTTLIVASGLARTTVRRKLGRLVTLGFIEKIAEGTYRLLPAALLTPSFRALVEQIGGAIEGYFTRCLDHGFFRIVPDRLPDGDAPTAGPARQIRPIADEGRWQRLALVFFSFLVGVYRVRTSVLDDDLHYILIMDVVGLYTGAPFFNTPTHREAAASLDVLLGELQAGCTAQYIARETGLPRETVRRKLALMVERDYLTKIDNRYIHTIGVLRRPSIISAVLELEDAVMAMANHCLKERLFFVVDGAA</sequence>
<dbReference type="GO" id="GO:0003677">
    <property type="term" value="F:DNA binding"/>
    <property type="evidence" value="ECO:0007669"/>
    <property type="project" value="TreeGrafter"/>
</dbReference>
<dbReference type="InterPro" id="IPR050707">
    <property type="entry name" value="HTH_MetabolicPath_Reg"/>
</dbReference>
<dbReference type="GO" id="GO:0003700">
    <property type="term" value="F:DNA-binding transcription factor activity"/>
    <property type="evidence" value="ECO:0007669"/>
    <property type="project" value="TreeGrafter"/>
</dbReference>
<dbReference type="Proteomes" id="UP000246077">
    <property type="component" value="Unassembled WGS sequence"/>
</dbReference>
<organism evidence="1 2">
    <name type="scientific">Zavarzinia compransoris</name>
    <dbReference type="NCBI Taxonomy" id="1264899"/>
    <lineage>
        <taxon>Bacteria</taxon>
        <taxon>Pseudomonadati</taxon>
        <taxon>Pseudomonadota</taxon>
        <taxon>Alphaproteobacteria</taxon>
        <taxon>Rhodospirillales</taxon>
        <taxon>Zavarziniaceae</taxon>
        <taxon>Zavarzinia</taxon>
    </lineage>
</organism>
<protein>
    <recommendedName>
        <fullName evidence="3">HTH iclR-type domain-containing protein</fullName>
    </recommendedName>
</protein>
<gene>
    <name evidence="1" type="ORF">DKG75_22535</name>
</gene>
<dbReference type="PANTHER" id="PTHR30136">
    <property type="entry name" value="HELIX-TURN-HELIX TRANSCRIPTIONAL REGULATOR, ICLR FAMILY"/>
    <property type="match status" value="1"/>
</dbReference>
<reference evidence="2" key="1">
    <citation type="submission" date="2018-05" db="EMBL/GenBank/DDBJ databases">
        <title>Zavarzinia sp. HR-AS.</title>
        <authorList>
            <person name="Lee Y."/>
            <person name="Jeon C.O."/>
        </authorList>
    </citation>
    <scope>NUCLEOTIDE SEQUENCE [LARGE SCALE GENOMIC DNA]</scope>
    <source>
        <strain evidence="2">DSM 1231</strain>
    </source>
</reference>
<dbReference type="InterPro" id="IPR036388">
    <property type="entry name" value="WH-like_DNA-bd_sf"/>
</dbReference>
<dbReference type="EMBL" id="QGLF01000011">
    <property type="protein sequence ID" value="PWR17526.1"/>
    <property type="molecule type" value="Genomic_DNA"/>
</dbReference>